<dbReference type="GO" id="GO:0005634">
    <property type="term" value="C:nucleus"/>
    <property type="evidence" value="ECO:0007669"/>
    <property type="project" value="UniProtKB-SubCell"/>
</dbReference>
<evidence type="ECO:0000256" key="5">
    <source>
        <dbReference type="ARBA" id="ARBA00023015"/>
    </source>
</evidence>
<feature type="region of interest" description="Disordered" evidence="10">
    <location>
        <begin position="1"/>
        <end position="20"/>
    </location>
</feature>
<dbReference type="EMBL" id="QVQW01000005">
    <property type="protein sequence ID" value="RKU48351.1"/>
    <property type="molecule type" value="Genomic_DNA"/>
</dbReference>
<evidence type="ECO:0000256" key="3">
    <source>
        <dbReference type="ARBA" id="ARBA00022679"/>
    </source>
</evidence>
<accession>A0A420YKH1</accession>
<evidence type="ECO:0008006" key="13">
    <source>
        <dbReference type="Google" id="ProtNLM"/>
    </source>
</evidence>
<reference evidence="11 12" key="1">
    <citation type="submission" date="2018-08" db="EMBL/GenBank/DDBJ databases">
        <title>Draft genome of the lignicolous fungus Coniochaeta pulveracea.</title>
        <authorList>
            <person name="Borstlap C.J."/>
            <person name="De Witt R.N."/>
            <person name="Botha A."/>
            <person name="Volschenk H."/>
        </authorList>
    </citation>
    <scope>NUCLEOTIDE SEQUENCE [LARGE SCALE GENOMIC DNA]</scope>
    <source>
        <strain evidence="11 12">CAB683</strain>
    </source>
</reference>
<evidence type="ECO:0000256" key="7">
    <source>
        <dbReference type="ARBA" id="ARBA00023242"/>
    </source>
</evidence>
<evidence type="ECO:0000256" key="2">
    <source>
        <dbReference type="ARBA" id="ARBA00022603"/>
    </source>
</evidence>
<comment type="similarity">
    <text evidence="8">Belongs to the methyltransferase superfamily. LaeA methyltransferase family.</text>
</comment>
<comment type="catalytic activity">
    <reaction evidence="9">
        <text>L-methionyl-[protein] + S-adenosyl-L-methionine = S-methyl-L-methionyl-[protein] + S-adenosyl-L-homocysteine</text>
        <dbReference type="Rhea" id="RHEA:60560"/>
        <dbReference type="Rhea" id="RHEA-COMP:12313"/>
        <dbReference type="Rhea" id="RHEA-COMP:15592"/>
        <dbReference type="ChEBI" id="CHEBI:16044"/>
        <dbReference type="ChEBI" id="CHEBI:57856"/>
        <dbReference type="ChEBI" id="CHEBI:59789"/>
        <dbReference type="ChEBI" id="CHEBI:142742"/>
    </reaction>
    <physiologicalReaction direction="left-to-right" evidence="9">
        <dbReference type="Rhea" id="RHEA:60561"/>
    </physiologicalReaction>
</comment>
<gene>
    <name evidence="11" type="ORF">DL546_008785</name>
</gene>
<keyword evidence="12" id="KW-1185">Reference proteome</keyword>
<dbReference type="SUPFAM" id="SSF53335">
    <property type="entry name" value="S-adenosyl-L-methionine-dependent methyltransferases"/>
    <property type="match status" value="1"/>
</dbReference>
<keyword evidence="6" id="KW-0804">Transcription</keyword>
<dbReference type="PANTHER" id="PTHR43591:SF30">
    <property type="entry name" value="PROTEIN-METHIONINE METHYLTRANSFERASE LAEA"/>
    <property type="match status" value="1"/>
</dbReference>
<dbReference type="Pfam" id="PF13489">
    <property type="entry name" value="Methyltransf_23"/>
    <property type="match status" value="1"/>
</dbReference>
<dbReference type="PANTHER" id="PTHR43591">
    <property type="entry name" value="METHYLTRANSFERASE"/>
    <property type="match status" value="1"/>
</dbReference>
<comment type="caution">
    <text evidence="11">The sequence shown here is derived from an EMBL/GenBank/DDBJ whole genome shotgun (WGS) entry which is preliminary data.</text>
</comment>
<dbReference type="Gene3D" id="3.40.50.150">
    <property type="entry name" value="Vaccinia Virus protein VP39"/>
    <property type="match status" value="1"/>
</dbReference>
<evidence type="ECO:0000313" key="12">
    <source>
        <dbReference type="Proteomes" id="UP000275385"/>
    </source>
</evidence>
<keyword evidence="2" id="KW-0489">Methyltransferase</keyword>
<evidence type="ECO:0000256" key="8">
    <source>
        <dbReference type="ARBA" id="ARBA00038158"/>
    </source>
</evidence>
<protein>
    <recommendedName>
        <fullName evidence="13">Methyltransferase domain-containing protein</fullName>
    </recommendedName>
</protein>
<dbReference type="GO" id="GO:0008168">
    <property type="term" value="F:methyltransferase activity"/>
    <property type="evidence" value="ECO:0007669"/>
    <property type="project" value="UniProtKB-KW"/>
</dbReference>
<evidence type="ECO:0000313" key="11">
    <source>
        <dbReference type="EMBL" id="RKU48351.1"/>
    </source>
</evidence>
<evidence type="ECO:0000256" key="1">
    <source>
        <dbReference type="ARBA" id="ARBA00004123"/>
    </source>
</evidence>
<keyword evidence="4" id="KW-0949">S-adenosyl-L-methionine</keyword>
<dbReference type="STRING" id="177199.A0A420YKH1"/>
<organism evidence="11 12">
    <name type="scientific">Coniochaeta pulveracea</name>
    <dbReference type="NCBI Taxonomy" id="177199"/>
    <lineage>
        <taxon>Eukaryota</taxon>
        <taxon>Fungi</taxon>
        <taxon>Dikarya</taxon>
        <taxon>Ascomycota</taxon>
        <taxon>Pezizomycotina</taxon>
        <taxon>Sordariomycetes</taxon>
        <taxon>Sordariomycetidae</taxon>
        <taxon>Coniochaetales</taxon>
        <taxon>Coniochaetaceae</taxon>
        <taxon>Coniochaeta</taxon>
    </lineage>
</organism>
<name>A0A420YKH1_9PEZI</name>
<sequence length="335" mass="37865">MSFNSLASHRTATIGGPGHPPYSLATGAGSAMDSTSLGYDPRKVYPENGRFYQAWPRGKYLFPCDDVEGDRLDIFHKVFILARNGQYLSAPLDHPGEKRILDLGCGTGIWAIDVAEQDAAQPVFVRGVDLALIQPDMIPRNVEFVQMDIELPWQSMGRDSWDVIHMRTLIGSIYNWRMLYDQVIDHLRPGVGRLEQVEIDFTPRCDDGSLPPTAEMVSWANDLFDAFDAHGCSLRIDSLRTRNLLGEAGFVDFEEEIFKVPVNGWHPDPTQRELGRFLCLGLTRGLYGMSLAPFARMKNMSLEQVMAKVEKVKVELADRRIHAYCQVHVWKARRP</sequence>
<dbReference type="OrthoDB" id="2013972at2759"/>
<keyword evidence="7" id="KW-0539">Nucleus</keyword>
<proteinExistence type="inferred from homology"/>
<dbReference type="GO" id="GO:0032259">
    <property type="term" value="P:methylation"/>
    <property type="evidence" value="ECO:0007669"/>
    <property type="project" value="UniProtKB-KW"/>
</dbReference>
<keyword evidence="3" id="KW-0808">Transferase</keyword>
<evidence type="ECO:0000256" key="6">
    <source>
        <dbReference type="ARBA" id="ARBA00023163"/>
    </source>
</evidence>
<evidence type="ECO:0000256" key="10">
    <source>
        <dbReference type="SAM" id="MobiDB-lite"/>
    </source>
</evidence>
<evidence type="ECO:0000256" key="4">
    <source>
        <dbReference type="ARBA" id="ARBA00022691"/>
    </source>
</evidence>
<evidence type="ECO:0000256" key="9">
    <source>
        <dbReference type="ARBA" id="ARBA00047870"/>
    </source>
</evidence>
<dbReference type="Proteomes" id="UP000275385">
    <property type="component" value="Unassembled WGS sequence"/>
</dbReference>
<dbReference type="AlphaFoldDB" id="A0A420YKH1"/>
<dbReference type="CDD" id="cd02440">
    <property type="entry name" value="AdoMet_MTases"/>
    <property type="match status" value="1"/>
</dbReference>
<comment type="subcellular location">
    <subcellularLocation>
        <location evidence="1">Nucleus</location>
    </subcellularLocation>
</comment>
<feature type="compositionally biased region" description="Polar residues" evidence="10">
    <location>
        <begin position="1"/>
        <end position="11"/>
    </location>
</feature>
<dbReference type="InterPro" id="IPR029063">
    <property type="entry name" value="SAM-dependent_MTases_sf"/>
</dbReference>
<keyword evidence="5" id="KW-0805">Transcription regulation</keyword>